<evidence type="ECO:0000313" key="1">
    <source>
        <dbReference type="EMBL" id="RMX74306.1"/>
    </source>
</evidence>
<dbReference type="Proteomes" id="UP000276864">
    <property type="component" value="Unassembled WGS sequence"/>
</dbReference>
<sequence length="70" mass="8168">MMINWGLERADQDNVEAYLEASPEAVSLYEKLGFENVASTDTWIQNDRVKGEWYRNLFMIRPAQGRKVDT</sequence>
<evidence type="ECO:0000313" key="5">
    <source>
        <dbReference type="Proteomes" id="UP000271337"/>
    </source>
</evidence>
<dbReference type="InterPro" id="IPR052523">
    <property type="entry name" value="Trichothecene_AcTrans"/>
</dbReference>
<organism evidence="4 6">
    <name type="scientific">Hortaea werneckii</name>
    <name type="common">Black yeast</name>
    <name type="synonym">Cladosporium werneckii</name>
    <dbReference type="NCBI Taxonomy" id="91943"/>
    <lineage>
        <taxon>Eukaryota</taxon>
        <taxon>Fungi</taxon>
        <taxon>Dikarya</taxon>
        <taxon>Ascomycota</taxon>
        <taxon>Pezizomycotina</taxon>
        <taxon>Dothideomycetes</taxon>
        <taxon>Dothideomycetidae</taxon>
        <taxon>Mycosphaerellales</taxon>
        <taxon>Teratosphaeriaceae</taxon>
        <taxon>Hortaea</taxon>
    </lineage>
</organism>
<dbReference type="SUPFAM" id="SSF55729">
    <property type="entry name" value="Acyl-CoA N-acyltransferases (Nat)"/>
    <property type="match status" value="1"/>
</dbReference>
<dbReference type="Gene3D" id="3.40.630.30">
    <property type="match status" value="1"/>
</dbReference>
<proteinExistence type="predicted"/>
<dbReference type="AlphaFoldDB" id="A0A3M7BA77"/>
<dbReference type="EMBL" id="QWIM01000282">
    <property type="protein sequence ID" value="RMY36752.1"/>
    <property type="molecule type" value="Genomic_DNA"/>
</dbReference>
<reference evidence="5 6" key="1">
    <citation type="journal article" date="2018" name="BMC Genomics">
        <title>Genomic evidence for intraspecific hybridization in a clonal and extremely halotolerant yeast.</title>
        <authorList>
            <person name="Gostincar C."/>
            <person name="Stajich J.E."/>
            <person name="Zupancic J."/>
            <person name="Zalar P."/>
            <person name="Gunde-Cimerman N."/>
        </authorList>
    </citation>
    <scope>NUCLEOTIDE SEQUENCE [LARGE SCALE GENOMIC DNA]</scope>
    <source>
        <strain evidence="4 6">EXF-6651</strain>
        <strain evidence="2 8">EXF-6654</strain>
        <strain evidence="1 7">EXF-6656</strain>
        <strain evidence="3 5">EXF-6669</strain>
    </source>
</reference>
<dbReference type="Proteomes" id="UP000282582">
    <property type="component" value="Unassembled WGS sequence"/>
</dbReference>
<dbReference type="Proteomes" id="UP000281245">
    <property type="component" value="Unassembled WGS sequence"/>
</dbReference>
<name>A0A3M7BA77_HORWE</name>
<evidence type="ECO:0000313" key="8">
    <source>
        <dbReference type="Proteomes" id="UP000282582"/>
    </source>
</evidence>
<dbReference type="OrthoDB" id="2115692at2759"/>
<evidence type="ECO:0000313" key="4">
    <source>
        <dbReference type="EMBL" id="RMY36752.1"/>
    </source>
</evidence>
<accession>A0A3M7BA77</accession>
<evidence type="ECO:0000313" key="3">
    <source>
        <dbReference type="EMBL" id="RMY03728.1"/>
    </source>
</evidence>
<evidence type="ECO:0000313" key="6">
    <source>
        <dbReference type="Proteomes" id="UP000276864"/>
    </source>
</evidence>
<dbReference type="PANTHER" id="PTHR42791:SF17">
    <property type="entry name" value="ACETYLTRANSFERASE, GNAT FAMILY FAMILY (AFU_ORTHOLOGUE AFUA_8G05690)"/>
    <property type="match status" value="1"/>
</dbReference>
<comment type="caution">
    <text evidence="4">The sequence shown here is derived from an EMBL/GenBank/DDBJ whole genome shotgun (WGS) entry which is preliminary data.</text>
</comment>
<dbReference type="EMBL" id="QWIK01001562">
    <property type="protein sequence ID" value="RMX93832.1"/>
    <property type="molecule type" value="Genomic_DNA"/>
</dbReference>
<dbReference type="InterPro" id="IPR016181">
    <property type="entry name" value="Acyl_CoA_acyltransferase"/>
</dbReference>
<evidence type="ECO:0000313" key="2">
    <source>
        <dbReference type="EMBL" id="RMX93832.1"/>
    </source>
</evidence>
<dbReference type="Proteomes" id="UP000271337">
    <property type="component" value="Unassembled WGS sequence"/>
</dbReference>
<gene>
    <name evidence="4" type="ORF">D0866_03728</name>
    <name evidence="3" type="ORF">D0867_10597</name>
    <name evidence="2" type="ORF">D0868_12627</name>
    <name evidence="1" type="ORF">D0869_12731</name>
</gene>
<evidence type="ECO:0008006" key="9">
    <source>
        <dbReference type="Google" id="ProtNLM"/>
    </source>
</evidence>
<dbReference type="PANTHER" id="PTHR42791">
    <property type="entry name" value="GNAT FAMILY ACETYLTRANSFERASE"/>
    <property type="match status" value="1"/>
</dbReference>
<dbReference type="VEuPathDB" id="FungiDB:BTJ68_08753"/>
<evidence type="ECO:0000313" key="7">
    <source>
        <dbReference type="Proteomes" id="UP000281245"/>
    </source>
</evidence>
<dbReference type="EMBL" id="QWIJ01001568">
    <property type="protein sequence ID" value="RMX74306.1"/>
    <property type="molecule type" value="Genomic_DNA"/>
</dbReference>
<protein>
    <recommendedName>
        <fullName evidence="9">N-acetyltransferase domain-containing protein</fullName>
    </recommendedName>
</protein>
<dbReference type="EMBL" id="QWIL01001402">
    <property type="protein sequence ID" value="RMY03728.1"/>
    <property type="molecule type" value="Genomic_DNA"/>
</dbReference>